<evidence type="ECO:0000256" key="6">
    <source>
        <dbReference type="ARBA" id="ARBA00023065"/>
    </source>
</evidence>
<dbReference type="NCBIfam" id="TIGR01297">
    <property type="entry name" value="CDF"/>
    <property type="match status" value="1"/>
</dbReference>
<feature type="transmembrane region" description="Helical" evidence="9">
    <location>
        <begin position="201"/>
        <end position="218"/>
    </location>
</feature>
<evidence type="ECO:0000256" key="3">
    <source>
        <dbReference type="ARBA" id="ARBA00022448"/>
    </source>
</evidence>
<evidence type="ECO:0000256" key="1">
    <source>
        <dbReference type="ARBA" id="ARBA00004141"/>
    </source>
</evidence>
<sequence length="322" mass="34066">MGHSHTHSHAHGVGLQHAGGTSGDGRAHHRSLLFTLAMTGSVFVAEVVGAVVTDSLALLVDAGHMLTDVSVLAASTVTALLMRRKPNKSRTWGWARLEVITAAGGALVLLFVGLYALAEAVMRLCHQESEVIHDVRWLLSFGVLGLVANIASIVVLRAQAGDNMNMHAAFLEVCNDALGSVAVIASAVVMMLTGWDGFDAVAGGVIALLMLPRAATLLRDAMRVLLEATPQGLDLDAVREHLEHVPHVVTVHDLHASMVASGMPVLSAHVVVDATMTMSEAGQVLAQLQECLRQHFPVSVPHTTFQLEPEGYTSASADQIHP</sequence>
<comment type="subcellular location">
    <subcellularLocation>
        <location evidence="1">Membrane</location>
        <topology evidence="1">Multi-pass membrane protein</topology>
    </subcellularLocation>
</comment>
<keyword evidence="6" id="KW-0406">Ion transport</keyword>
<dbReference type="PANTHER" id="PTHR11562">
    <property type="entry name" value="CATION EFFLUX PROTEIN/ ZINC TRANSPORTER"/>
    <property type="match status" value="1"/>
</dbReference>
<feature type="domain" description="Cation efflux protein cytoplasmic" evidence="11">
    <location>
        <begin position="231"/>
        <end position="310"/>
    </location>
</feature>
<dbReference type="Gene3D" id="1.20.1510.10">
    <property type="entry name" value="Cation efflux protein transmembrane domain"/>
    <property type="match status" value="1"/>
</dbReference>
<keyword evidence="7 9" id="KW-0472">Membrane</keyword>
<feature type="domain" description="Cation efflux protein transmembrane" evidence="10">
    <location>
        <begin position="34"/>
        <end position="226"/>
    </location>
</feature>
<dbReference type="EMBL" id="JGYW01000004">
    <property type="protein sequence ID" value="KFI59229.1"/>
    <property type="molecule type" value="Genomic_DNA"/>
</dbReference>
<name>A0A087AKC9_9BIFI</name>
<accession>A0A087AKC9</accession>
<dbReference type="InterPro" id="IPR002524">
    <property type="entry name" value="Cation_efflux"/>
</dbReference>
<keyword evidence="5 9" id="KW-1133">Transmembrane helix</keyword>
<feature type="transmembrane region" description="Helical" evidence="9">
    <location>
        <begin position="64"/>
        <end position="82"/>
    </location>
</feature>
<reference evidence="12 13" key="1">
    <citation type="submission" date="2014-03" db="EMBL/GenBank/DDBJ databases">
        <title>Genomics of Bifidobacteria.</title>
        <authorList>
            <person name="Ventura M."/>
            <person name="Milani C."/>
            <person name="Lugli G.A."/>
        </authorList>
    </citation>
    <scope>NUCLEOTIDE SEQUENCE [LARGE SCALE GENOMIC DNA]</scope>
    <source>
        <strain evidence="12 13">LMG 11596</strain>
    </source>
</reference>
<dbReference type="GO" id="GO:0005886">
    <property type="term" value="C:plasma membrane"/>
    <property type="evidence" value="ECO:0007669"/>
    <property type="project" value="TreeGrafter"/>
</dbReference>
<evidence type="ECO:0000313" key="13">
    <source>
        <dbReference type="Proteomes" id="UP000029074"/>
    </source>
</evidence>
<feature type="transmembrane region" description="Helical" evidence="9">
    <location>
        <begin position="177"/>
        <end position="195"/>
    </location>
</feature>
<evidence type="ECO:0000259" key="11">
    <source>
        <dbReference type="Pfam" id="PF16916"/>
    </source>
</evidence>
<feature type="transmembrane region" description="Helical" evidence="9">
    <location>
        <begin position="32"/>
        <end position="52"/>
    </location>
</feature>
<evidence type="ECO:0000256" key="7">
    <source>
        <dbReference type="ARBA" id="ARBA00023136"/>
    </source>
</evidence>
<keyword evidence="13" id="KW-1185">Reference proteome</keyword>
<keyword evidence="3" id="KW-0813">Transport</keyword>
<comment type="caution">
    <text evidence="12">The sequence shown here is derived from an EMBL/GenBank/DDBJ whole genome shotgun (WGS) entry which is preliminary data.</text>
</comment>
<evidence type="ECO:0000256" key="5">
    <source>
        <dbReference type="ARBA" id="ARBA00022989"/>
    </source>
</evidence>
<dbReference type="SUPFAM" id="SSF161111">
    <property type="entry name" value="Cation efflux protein transmembrane domain-like"/>
    <property type="match status" value="1"/>
</dbReference>
<evidence type="ECO:0000313" key="12">
    <source>
        <dbReference type="EMBL" id="KFI59229.1"/>
    </source>
</evidence>
<dbReference type="InterPro" id="IPR058533">
    <property type="entry name" value="Cation_efflux_TM"/>
</dbReference>
<evidence type="ECO:0000259" key="10">
    <source>
        <dbReference type="Pfam" id="PF01545"/>
    </source>
</evidence>
<protein>
    <submittedName>
        <fullName evidence="12">Cation transporter</fullName>
    </submittedName>
</protein>
<feature type="compositionally biased region" description="Basic residues" evidence="8">
    <location>
        <begin position="1"/>
        <end position="10"/>
    </location>
</feature>
<dbReference type="Pfam" id="PF01545">
    <property type="entry name" value="Cation_efflux"/>
    <property type="match status" value="1"/>
</dbReference>
<dbReference type="Proteomes" id="UP000029074">
    <property type="component" value="Unassembled WGS sequence"/>
</dbReference>
<comment type="similarity">
    <text evidence="2">Belongs to the cation diffusion facilitator (CDF) transporter (TC 2.A.4) family. SLC30A subfamily.</text>
</comment>
<evidence type="ECO:0000256" key="9">
    <source>
        <dbReference type="SAM" id="Phobius"/>
    </source>
</evidence>
<feature type="region of interest" description="Disordered" evidence="8">
    <location>
        <begin position="1"/>
        <end position="24"/>
    </location>
</feature>
<dbReference type="AlphaFoldDB" id="A0A087AKC9"/>
<evidence type="ECO:0000256" key="8">
    <source>
        <dbReference type="SAM" id="MobiDB-lite"/>
    </source>
</evidence>
<organism evidence="12 13">
    <name type="scientific">Bifidobacterium gallicum DSM 20093 = LMG 11596</name>
    <dbReference type="NCBI Taxonomy" id="561180"/>
    <lineage>
        <taxon>Bacteria</taxon>
        <taxon>Bacillati</taxon>
        <taxon>Actinomycetota</taxon>
        <taxon>Actinomycetes</taxon>
        <taxon>Bifidobacteriales</taxon>
        <taxon>Bifidobacteriaceae</taxon>
        <taxon>Bifidobacterium</taxon>
    </lineage>
</organism>
<gene>
    <name evidence="12" type="ORF">BGLCM_0822</name>
</gene>
<dbReference type="InterPro" id="IPR050681">
    <property type="entry name" value="CDF/SLC30A"/>
</dbReference>
<dbReference type="Gene3D" id="3.30.70.1350">
    <property type="entry name" value="Cation efflux protein, cytoplasmic domain"/>
    <property type="match status" value="1"/>
</dbReference>
<evidence type="ECO:0000256" key="4">
    <source>
        <dbReference type="ARBA" id="ARBA00022692"/>
    </source>
</evidence>
<feature type="transmembrane region" description="Helical" evidence="9">
    <location>
        <begin position="94"/>
        <end position="117"/>
    </location>
</feature>
<keyword evidence="4 9" id="KW-0812">Transmembrane</keyword>
<dbReference type="InterPro" id="IPR027470">
    <property type="entry name" value="Cation_efflux_CTD"/>
</dbReference>
<dbReference type="SUPFAM" id="SSF160240">
    <property type="entry name" value="Cation efflux protein cytoplasmic domain-like"/>
    <property type="match status" value="1"/>
</dbReference>
<feature type="transmembrane region" description="Helical" evidence="9">
    <location>
        <begin position="137"/>
        <end position="156"/>
    </location>
</feature>
<proteinExistence type="inferred from homology"/>
<evidence type="ECO:0000256" key="2">
    <source>
        <dbReference type="ARBA" id="ARBA00008873"/>
    </source>
</evidence>
<dbReference type="Pfam" id="PF16916">
    <property type="entry name" value="ZT_dimer"/>
    <property type="match status" value="1"/>
</dbReference>
<dbReference type="InterPro" id="IPR027469">
    <property type="entry name" value="Cation_efflux_TMD_sf"/>
</dbReference>
<dbReference type="InterPro" id="IPR036837">
    <property type="entry name" value="Cation_efflux_CTD_sf"/>
</dbReference>
<dbReference type="GO" id="GO:0005385">
    <property type="term" value="F:zinc ion transmembrane transporter activity"/>
    <property type="evidence" value="ECO:0007669"/>
    <property type="project" value="TreeGrafter"/>
</dbReference>
<dbReference type="PANTHER" id="PTHR11562:SF17">
    <property type="entry name" value="RE54080P-RELATED"/>
    <property type="match status" value="1"/>
</dbReference>